<proteinExistence type="predicted"/>
<sequence>MLSSISSIFLLMGIIVVSISACSIKFTSPAPNSILRQPRVTITGTGSGQSSPNDV</sequence>
<evidence type="ECO:0000313" key="3">
    <source>
        <dbReference type="Proteomes" id="UP000663864"/>
    </source>
</evidence>
<feature type="signal peptide" evidence="1">
    <location>
        <begin position="1"/>
        <end position="21"/>
    </location>
</feature>
<dbReference type="EMBL" id="CAJNOT010009413">
    <property type="protein sequence ID" value="CAF1524743.1"/>
    <property type="molecule type" value="Genomic_DNA"/>
</dbReference>
<dbReference type="AlphaFoldDB" id="A0A815UX31"/>
<protein>
    <submittedName>
        <fullName evidence="2">Uncharacterized protein</fullName>
    </submittedName>
</protein>
<evidence type="ECO:0000256" key="1">
    <source>
        <dbReference type="SAM" id="SignalP"/>
    </source>
</evidence>
<reference evidence="2" key="1">
    <citation type="submission" date="2021-02" db="EMBL/GenBank/DDBJ databases">
        <authorList>
            <person name="Nowell W R."/>
        </authorList>
    </citation>
    <scope>NUCLEOTIDE SEQUENCE</scope>
</reference>
<dbReference type="Proteomes" id="UP000663864">
    <property type="component" value="Unassembled WGS sequence"/>
</dbReference>
<keyword evidence="1" id="KW-0732">Signal</keyword>
<gene>
    <name evidence="2" type="ORF">ZHD862_LOCUS38515</name>
</gene>
<organism evidence="2 3">
    <name type="scientific">Rotaria sordida</name>
    <dbReference type="NCBI Taxonomy" id="392033"/>
    <lineage>
        <taxon>Eukaryota</taxon>
        <taxon>Metazoa</taxon>
        <taxon>Spiralia</taxon>
        <taxon>Gnathifera</taxon>
        <taxon>Rotifera</taxon>
        <taxon>Eurotatoria</taxon>
        <taxon>Bdelloidea</taxon>
        <taxon>Philodinida</taxon>
        <taxon>Philodinidae</taxon>
        <taxon>Rotaria</taxon>
    </lineage>
</organism>
<feature type="chain" id="PRO_5032577038" evidence="1">
    <location>
        <begin position="22"/>
        <end position="55"/>
    </location>
</feature>
<name>A0A815UX31_9BILA</name>
<evidence type="ECO:0000313" key="2">
    <source>
        <dbReference type="EMBL" id="CAF1524743.1"/>
    </source>
</evidence>
<accession>A0A815UX31</accession>
<comment type="caution">
    <text evidence="2">The sequence shown here is derived from an EMBL/GenBank/DDBJ whole genome shotgun (WGS) entry which is preliminary data.</text>
</comment>
<feature type="non-terminal residue" evidence="2">
    <location>
        <position position="55"/>
    </location>
</feature>